<evidence type="ECO:0000313" key="2">
    <source>
        <dbReference type="EMBL" id="CAK7916058.1"/>
    </source>
</evidence>
<sequence length="804" mass="89399">MDSPQKLHTQTPSPDTSNPFIYLYTSSDQSVSPPHQIPELSKNDKLIHDQAYLDIENQIKSNGTSPRNSKHIVTDLPPIVTVVESVKRSGSIVSNSASLRNRNKLKSRTKMMKRSDAVSVGVASGVHTTHIHHNIAQRDPIHYNIRQHEYLDAFSNVDDSRAYNESKVKYRTKNFQFSVKRKTSLKRKSAPNGYSNLSSGPPKFKDQTDLNEFLDYCYKNPKTKISELLPRAVQFFEFRQLISRKPHLVGAFKDIKDTELATMLISPEPKPVPVKIPIRDIKISSPIKESFTKNDFNPYTASKDYNAEQTGTTSSGLGLAAGGVALGSTPRGKSSSKSILTGSPGAKNRMSSVPPHQYNTLQPQVTTPYSHYRDTLYASKSLEPVAYSKFFPGSTMSRKTIAQMNRTVYLEVLMRRTLAAKISYRLRNNNGKRLSTSELEESSSTSGDTDFDPNPNSHGGLPKLSRGSDDSESDDESIHTADLIRRTSLLSSDLLPSPQISYSTGIFGNIGEFEFPEFDSPSQKSVVSVELIKKWSPQQTMPVSSDRVYVNDFNKTYFAQYGTTNVPNSGVVNVDTFDSIVSEKNDSPESNILHNNMYELKPLNRSSETVTSSEPESMGTPTPVDRSSKGRSSRTNSTSENTTSFPRALNKRHSSISSSIVLRSQLDDIASQITTFMNEEIRLRAQESPVIFPVVGESSPSPHVVFSDNKSEKVEYLMKNATRVKHSTHSMIDIKSMQGSLRVAGPLSEESRSVREEESVSFTNFSINPQRKTRTSPPNRLNHSLKSIADSSVYSSSSKYDSSS</sequence>
<feature type="region of interest" description="Disordered" evidence="1">
    <location>
        <begin position="327"/>
        <end position="355"/>
    </location>
</feature>
<proteinExistence type="predicted"/>
<feature type="compositionally biased region" description="Polar residues" evidence="1">
    <location>
        <begin position="762"/>
        <end position="785"/>
    </location>
</feature>
<feature type="compositionally biased region" description="Low complexity" evidence="1">
    <location>
        <begin position="606"/>
        <end position="617"/>
    </location>
</feature>
<dbReference type="Proteomes" id="UP001497600">
    <property type="component" value="Chromosome G"/>
</dbReference>
<feature type="region of interest" description="Disordered" evidence="1">
    <location>
        <begin position="743"/>
        <end position="804"/>
    </location>
</feature>
<accession>A0ABP0EL19</accession>
<reference evidence="2 3" key="1">
    <citation type="submission" date="2024-01" db="EMBL/GenBank/DDBJ databases">
        <authorList>
            <consortium name="Genoscope - CEA"/>
            <person name="William W."/>
        </authorList>
    </citation>
    <scope>NUCLEOTIDE SEQUENCE [LARGE SCALE GENOMIC DNA]</scope>
    <source>
        <strain evidence="2 3">29B2s-10</strain>
    </source>
</reference>
<feature type="compositionally biased region" description="Low complexity" evidence="1">
    <location>
        <begin position="434"/>
        <end position="446"/>
    </location>
</feature>
<keyword evidence="3" id="KW-1185">Reference proteome</keyword>
<feature type="region of interest" description="Disordered" evidence="1">
    <location>
        <begin position="583"/>
        <end position="650"/>
    </location>
</feature>
<gene>
    <name evidence="2" type="ORF">CAAN4_G02058</name>
</gene>
<name>A0ABP0EL19_9ASCO</name>
<feature type="compositionally biased region" description="Low complexity" evidence="1">
    <location>
        <begin position="786"/>
        <end position="804"/>
    </location>
</feature>
<organism evidence="2 3">
    <name type="scientific">[Candida] anglica</name>
    <dbReference type="NCBI Taxonomy" id="148631"/>
    <lineage>
        <taxon>Eukaryota</taxon>
        <taxon>Fungi</taxon>
        <taxon>Dikarya</taxon>
        <taxon>Ascomycota</taxon>
        <taxon>Saccharomycotina</taxon>
        <taxon>Pichiomycetes</taxon>
        <taxon>Debaryomycetaceae</taxon>
        <taxon>Kurtzmaniella</taxon>
    </lineage>
</organism>
<feature type="region of interest" description="Disordered" evidence="1">
    <location>
        <begin position="433"/>
        <end position="479"/>
    </location>
</feature>
<feature type="compositionally biased region" description="Polar residues" evidence="1">
    <location>
        <begin position="331"/>
        <end position="341"/>
    </location>
</feature>
<protein>
    <submittedName>
        <fullName evidence="2">Uncharacterized protein</fullName>
    </submittedName>
</protein>
<feature type="compositionally biased region" description="Low complexity" evidence="1">
    <location>
        <begin position="633"/>
        <end position="644"/>
    </location>
</feature>
<evidence type="ECO:0000256" key="1">
    <source>
        <dbReference type="SAM" id="MobiDB-lite"/>
    </source>
</evidence>
<feature type="compositionally biased region" description="Basic and acidic residues" evidence="1">
    <location>
        <begin position="749"/>
        <end position="758"/>
    </location>
</feature>
<evidence type="ECO:0000313" key="3">
    <source>
        <dbReference type="Proteomes" id="UP001497600"/>
    </source>
</evidence>
<dbReference type="EMBL" id="OZ004259">
    <property type="protein sequence ID" value="CAK7916058.1"/>
    <property type="molecule type" value="Genomic_DNA"/>
</dbReference>